<protein>
    <submittedName>
        <fullName evidence="1">Uncharacterized protein</fullName>
    </submittedName>
</protein>
<name>A0ABV1XXR2_9ACTN</name>
<reference evidence="1 2" key="1">
    <citation type="submission" date="2024-06" db="EMBL/GenBank/DDBJ databases">
        <title>The Natural Products Discovery Center: Release of the First 8490 Sequenced Strains for Exploring Actinobacteria Biosynthetic Diversity.</title>
        <authorList>
            <person name="Kalkreuter E."/>
            <person name="Kautsar S.A."/>
            <person name="Yang D."/>
            <person name="Bader C.D."/>
            <person name="Teijaro C.N."/>
            <person name="Fluegel L."/>
            <person name="Davis C.M."/>
            <person name="Simpson J.R."/>
            <person name="Lauterbach L."/>
            <person name="Steele A.D."/>
            <person name="Gui C."/>
            <person name="Meng S."/>
            <person name="Li G."/>
            <person name="Viehrig K."/>
            <person name="Ye F."/>
            <person name="Su P."/>
            <person name="Kiefer A.F."/>
            <person name="Nichols A."/>
            <person name="Cepeda A.J."/>
            <person name="Yan W."/>
            <person name="Fan B."/>
            <person name="Jiang Y."/>
            <person name="Adhikari A."/>
            <person name="Zheng C.-J."/>
            <person name="Schuster L."/>
            <person name="Cowan T.M."/>
            <person name="Smanski M.J."/>
            <person name="Chevrette M.G."/>
            <person name="De Carvalho L.P.S."/>
            <person name="Shen B."/>
        </authorList>
    </citation>
    <scope>NUCLEOTIDE SEQUENCE [LARGE SCALE GENOMIC DNA]</scope>
    <source>
        <strain evidence="1 2">NPDC000155</strain>
    </source>
</reference>
<keyword evidence="2" id="KW-1185">Reference proteome</keyword>
<dbReference type="EMBL" id="JBEPFB010000013">
    <property type="protein sequence ID" value="MER7376281.1"/>
    <property type="molecule type" value="Genomic_DNA"/>
</dbReference>
<evidence type="ECO:0000313" key="1">
    <source>
        <dbReference type="EMBL" id="MER7376281.1"/>
    </source>
</evidence>
<gene>
    <name evidence="1" type="ORF">ABT384_26980</name>
</gene>
<dbReference type="RefSeq" id="WP_190073278.1">
    <property type="nucleotide sequence ID" value="NZ_BNBM01000013.1"/>
</dbReference>
<proteinExistence type="predicted"/>
<organism evidence="1 2">
    <name type="scientific">Streptomyces lanatus</name>
    <dbReference type="NCBI Taxonomy" id="66900"/>
    <lineage>
        <taxon>Bacteria</taxon>
        <taxon>Bacillati</taxon>
        <taxon>Actinomycetota</taxon>
        <taxon>Actinomycetes</taxon>
        <taxon>Kitasatosporales</taxon>
        <taxon>Streptomycetaceae</taxon>
        <taxon>Streptomyces</taxon>
    </lineage>
</organism>
<accession>A0ABV1XXR2</accession>
<comment type="caution">
    <text evidence="1">The sequence shown here is derived from an EMBL/GenBank/DDBJ whole genome shotgun (WGS) entry which is preliminary data.</text>
</comment>
<dbReference type="Proteomes" id="UP001486207">
    <property type="component" value="Unassembled WGS sequence"/>
</dbReference>
<evidence type="ECO:0000313" key="2">
    <source>
        <dbReference type="Proteomes" id="UP001486207"/>
    </source>
</evidence>
<sequence>MDSTLQILVSEEGAEAERLADLTRYLREELLQLDVDDVKAAPGEEPPPGARVVGVVEVGTLLVTLGSSVTALNQVVGVLRDWLGRFRNTREDTRPALKLKLGDDVLEISEASDEQVAQALGAFLQRHSATSEARP</sequence>